<evidence type="ECO:0000313" key="9">
    <source>
        <dbReference type="Proteomes" id="UP000184263"/>
    </source>
</evidence>
<keyword evidence="2" id="KW-1003">Cell membrane</keyword>
<dbReference type="GO" id="GO:0042910">
    <property type="term" value="F:xenobiotic transmembrane transporter activity"/>
    <property type="evidence" value="ECO:0007669"/>
    <property type="project" value="InterPro"/>
</dbReference>
<feature type="coiled-coil region" evidence="6">
    <location>
        <begin position="88"/>
        <end position="122"/>
    </location>
</feature>
<dbReference type="InterPro" id="IPR051327">
    <property type="entry name" value="MATE_MepA_subfamily"/>
</dbReference>
<organism evidence="8 9">
    <name type="scientific">Selenomonas ruminantium</name>
    <dbReference type="NCBI Taxonomy" id="971"/>
    <lineage>
        <taxon>Bacteria</taxon>
        <taxon>Bacillati</taxon>
        <taxon>Bacillota</taxon>
        <taxon>Negativicutes</taxon>
        <taxon>Selenomonadales</taxon>
        <taxon>Selenomonadaceae</taxon>
        <taxon>Selenomonas</taxon>
    </lineage>
</organism>
<dbReference type="EMBL" id="FRBC01000018">
    <property type="protein sequence ID" value="SHK80783.1"/>
    <property type="molecule type" value="Genomic_DNA"/>
</dbReference>
<proteinExistence type="predicted"/>
<comment type="subcellular location">
    <subcellularLocation>
        <location evidence="1">Cell membrane</location>
        <topology evidence="1">Multi-pass membrane protein</topology>
    </subcellularLocation>
</comment>
<evidence type="ECO:0000256" key="6">
    <source>
        <dbReference type="SAM" id="Coils"/>
    </source>
</evidence>
<keyword evidence="4 7" id="KW-1133">Transmembrane helix</keyword>
<evidence type="ECO:0000256" key="1">
    <source>
        <dbReference type="ARBA" id="ARBA00004651"/>
    </source>
</evidence>
<keyword evidence="5 7" id="KW-0472">Membrane</keyword>
<feature type="transmembrane region" description="Helical" evidence="7">
    <location>
        <begin position="189"/>
        <end position="210"/>
    </location>
</feature>
<dbReference type="InterPro" id="IPR002528">
    <property type="entry name" value="MATE_fam"/>
</dbReference>
<evidence type="ECO:0000256" key="5">
    <source>
        <dbReference type="ARBA" id="ARBA00023136"/>
    </source>
</evidence>
<evidence type="ECO:0000313" key="8">
    <source>
        <dbReference type="EMBL" id="SHK80783.1"/>
    </source>
</evidence>
<name>A0A1M6VGZ1_SELRU</name>
<evidence type="ECO:0000256" key="2">
    <source>
        <dbReference type="ARBA" id="ARBA00022475"/>
    </source>
</evidence>
<dbReference type="Proteomes" id="UP000184263">
    <property type="component" value="Unassembled WGS sequence"/>
</dbReference>
<reference evidence="8 9" key="1">
    <citation type="submission" date="2016-11" db="EMBL/GenBank/DDBJ databases">
        <authorList>
            <person name="Jaros S."/>
            <person name="Januszkiewicz K."/>
            <person name="Wedrychowicz H."/>
        </authorList>
    </citation>
    <scope>NUCLEOTIDE SEQUENCE [LARGE SCALE GENOMIC DNA]</scope>
    <source>
        <strain evidence="8 9">HD4</strain>
    </source>
</reference>
<dbReference type="GO" id="GO:0005886">
    <property type="term" value="C:plasma membrane"/>
    <property type="evidence" value="ECO:0007669"/>
    <property type="project" value="UniProtKB-SubCell"/>
</dbReference>
<evidence type="ECO:0000256" key="7">
    <source>
        <dbReference type="SAM" id="Phobius"/>
    </source>
</evidence>
<protein>
    <submittedName>
        <fullName evidence="8">MatE protein</fullName>
    </submittedName>
</protein>
<dbReference type="AlphaFoldDB" id="A0A1M6VGZ1"/>
<sequence>MSAAPRPNDGQYYTVFFRQGELVGNILVPGGEINRQNKELLKAAQDYLDANADDIPDLKDLPNLEDAGTVTRYLVDSSLNSSSSMVFVERHEDAVEALIVELHELDERITNFDDVIKSLEADFQRFPILLDSIEYHSPEEYAPGDEPLFISEIGAMAVFARWMFSVSQTLKPKFYCSFSDTLKVLNLSYVNASISLYIAVGNMILVIYFLRNFGQDYFPVLSAVISIFQLAVCLSGVEKATEPLVNIYLGENNFDGVIKIMKPAAIVAAFFGGAVIPVMWLFCEPIASIFGIADVAIVAEAKIVIRTVAFAMPFVALLYLFTMYYQINGYFKIAISLSFCKDLLLYTGLPILFSSFIGVRGVWLGMVAVPFGTFLLFTIVLRIRYPETFPLLVSNKDIVSQDEVLNICNVIKLRDWAEGEFQKRGFSSRYVMKVGLLVEEIGMSVVEKNLGTNILAELTLFFDGEPKIILRDNGIHFDMTQDNLSSFRDYFLYSLLTEENIGKNFLETQNYNRHIFRPVLKNKGG</sequence>
<gene>
    <name evidence="8" type="ORF">SAMN05216582_11865</name>
</gene>
<feature type="transmembrane region" description="Helical" evidence="7">
    <location>
        <begin position="361"/>
        <end position="381"/>
    </location>
</feature>
<dbReference type="PANTHER" id="PTHR43823:SF3">
    <property type="entry name" value="MULTIDRUG EXPORT PROTEIN MEPA"/>
    <property type="match status" value="1"/>
</dbReference>
<dbReference type="GO" id="GO:0015297">
    <property type="term" value="F:antiporter activity"/>
    <property type="evidence" value="ECO:0007669"/>
    <property type="project" value="InterPro"/>
</dbReference>
<feature type="transmembrane region" description="Helical" evidence="7">
    <location>
        <begin position="217"/>
        <end position="237"/>
    </location>
</feature>
<feature type="transmembrane region" description="Helical" evidence="7">
    <location>
        <begin position="257"/>
        <end position="282"/>
    </location>
</feature>
<evidence type="ECO:0000256" key="4">
    <source>
        <dbReference type="ARBA" id="ARBA00022989"/>
    </source>
</evidence>
<dbReference type="PANTHER" id="PTHR43823">
    <property type="entry name" value="SPORULATION PROTEIN YKVU"/>
    <property type="match status" value="1"/>
</dbReference>
<keyword evidence="3 7" id="KW-0812">Transmembrane</keyword>
<accession>A0A1M6VGZ1</accession>
<feature type="transmembrane region" description="Helical" evidence="7">
    <location>
        <begin position="330"/>
        <end position="349"/>
    </location>
</feature>
<dbReference type="Pfam" id="PF01554">
    <property type="entry name" value="MatE"/>
    <property type="match status" value="1"/>
</dbReference>
<evidence type="ECO:0000256" key="3">
    <source>
        <dbReference type="ARBA" id="ARBA00022692"/>
    </source>
</evidence>
<feature type="transmembrane region" description="Helical" evidence="7">
    <location>
        <begin position="303"/>
        <end position="324"/>
    </location>
</feature>
<keyword evidence="6" id="KW-0175">Coiled coil</keyword>